<organism evidence="6">
    <name type="scientific">marine sediment metagenome</name>
    <dbReference type="NCBI Taxonomy" id="412755"/>
    <lineage>
        <taxon>unclassified sequences</taxon>
        <taxon>metagenomes</taxon>
        <taxon>ecological metagenomes</taxon>
    </lineage>
</organism>
<dbReference type="AlphaFoldDB" id="A0A0F8YWI9"/>
<dbReference type="GO" id="GO:0003677">
    <property type="term" value="F:DNA binding"/>
    <property type="evidence" value="ECO:0007669"/>
    <property type="project" value="InterPro"/>
</dbReference>
<proteinExistence type="inferred from homology"/>
<dbReference type="PIRSF" id="PIRSF015855">
    <property type="entry name" value="TypeIII_Mtase_mKpnI"/>
    <property type="match status" value="1"/>
</dbReference>
<sequence>KAIFPEAVTEGNVDFENLKRSLGESVEAGIERYGMNWAGKSDCFRIIQQPSVGSLKPVRGESVNFDETENLFIEGDNLEVLKLLQKSYYGKIKMIYIDPPYNTGNDFIYPDNYTENLDTYLKYTGQVDDEGRKYSTNTEAEGRFHTKWINMMYPRLYLARNLLRDDGAIVISIDDGEISNLIKICDEIYGEENFKADISWQKRYTRSNNTIDFTTVVEHVIVYAKSGLFNVNLLERTQEADSRYSNPDNDKKGPWKGASFLNPATPEQRPNLCYPIINPNTDDVTYPTTNAWRRSKAEYNKLLSENRLYWGIDGTQNVPSIKMYLSEARNLTPINFWGHEYAGNTDDGTKELNNLMGTKVFDNPKPSLLVKRVLEHVSNSESIILDFFSGSGTTAHAI</sequence>
<evidence type="ECO:0000256" key="3">
    <source>
        <dbReference type="ARBA" id="ARBA00022679"/>
    </source>
</evidence>
<dbReference type="InterPro" id="IPR029063">
    <property type="entry name" value="SAM-dependent_MTases_sf"/>
</dbReference>
<dbReference type="PRINTS" id="PR00506">
    <property type="entry name" value="D21N6MTFRASE"/>
</dbReference>
<gene>
    <name evidence="6" type="ORF">LCGC14_2845700</name>
</gene>
<evidence type="ECO:0000259" key="5">
    <source>
        <dbReference type="Pfam" id="PF01555"/>
    </source>
</evidence>
<evidence type="ECO:0000256" key="2">
    <source>
        <dbReference type="ARBA" id="ARBA00022603"/>
    </source>
</evidence>
<protein>
    <recommendedName>
        <fullName evidence="5">DNA methylase N-4/N-6 domain-containing protein</fullName>
    </recommendedName>
</protein>
<comment type="similarity">
    <text evidence="1">Belongs to the N(4)/N(6)-methyltransferase family.</text>
</comment>
<dbReference type="Gene3D" id="3.40.50.150">
    <property type="entry name" value="Vaccinia Virus protein VP39"/>
    <property type="match status" value="1"/>
</dbReference>
<accession>A0A0F8YWI9</accession>
<dbReference type="GO" id="GO:0032259">
    <property type="term" value="P:methylation"/>
    <property type="evidence" value="ECO:0007669"/>
    <property type="project" value="UniProtKB-KW"/>
</dbReference>
<reference evidence="6" key="1">
    <citation type="journal article" date="2015" name="Nature">
        <title>Complex archaea that bridge the gap between prokaryotes and eukaryotes.</title>
        <authorList>
            <person name="Spang A."/>
            <person name="Saw J.H."/>
            <person name="Jorgensen S.L."/>
            <person name="Zaremba-Niedzwiedzka K."/>
            <person name="Martijn J."/>
            <person name="Lind A.E."/>
            <person name="van Eijk R."/>
            <person name="Schleper C."/>
            <person name="Guy L."/>
            <person name="Ettema T.J."/>
        </authorList>
    </citation>
    <scope>NUCLEOTIDE SEQUENCE</scope>
</reference>
<dbReference type="GO" id="GO:0008170">
    <property type="term" value="F:N-methyltransferase activity"/>
    <property type="evidence" value="ECO:0007669"/>
    <property type="project" value="InterPro"/>
</dbReference>
<dbReference type="InterPro" id="IPR002941">
    <property type="entry name" value="DNA_methylase_N4/N6"/>
</dbReference>
<feature type="non-terminal residue" evidence="6">
    <location>
        <position position="398"/>
    </location>
</feature>
<comment type="caution">
    <text evidence="6">The sequence shown here is derived from an EMBL/GenBank/DDBJ whole genome shotgun (WGS) entry which is preliminary data.</text>
</comment>
<feature type="non-terminal residue" evidence="6">
    <location>
        <position position="1"/>
    </location>
</feature>
<keyword evidence="2" id="KW-0489">Methyltransferase</keyword>
<dbReference type="InterPro" id="IPR002052">
    <property type="entry name" value="DNA_methylase_N6_adenine_CS"/>
</dbReference>
<feature type="domain" description="DNA methylase N-4/N-6" evidence="5">
    <location>
        <begin position="92"/>
        <end position="397"/>
    </location>
</feature>
<evidence type="ECO:0000313" key="6">
    <source>
        <dbReference type="EMBL" id="KKK78225.1"/>
    </source>
</evidence>
<dbReference type="Pfam" id="PF01555">
    <property type="entry name" value="N6_N4_Mtase"/>
    <property type="match status" value="1"/>
</dbReference>
<dbReference type="InterPro" id="IPR002295">
    <property type="entry name" value="N4/N6-MTase_EcoPI_Mod-like"/>
</dbReference>
<name>A0A0F8YWI9_9ZZZZ</name>
<dbReference type="PROSITE" id="PS00092">
    <property type="entry name" value="N6_MTASE"/>
    <property type="match status" value="1"/>
</dbReference>
<evidence type="ECO:0000256" key="1">
    <source>
        <dbReference type="ARBA" id="ARBA00006594"/>
    </source>
</evidence>
<dbReference type="EMBL" id="LAZR01054590">
    <property type="protein sequence ID" value="KKK78225.1"/>
    <property type="molecule type" value="Genomic_DNA"/>
</dbReference>
<keyword evidence="3" id="KW-0808">Transferase</keyword>
<keyword evidence="4" id="KW-0949">S-adenosyl-L-methionine</keyword>
<dbReference type="SUPFAM" id="SSF53335">
    <property type="entry name" value="S-adenosyl-L-methionine-dependent methyltransferases"/>
    <property type="match status" value="1"/>
</dbReference>
<evidence type="ECO:0000256" key="4">
    <source>
        <dbReference type="ARBA" id="ARBA00022691"/>
    </source>
</evidence>